<keyword evidence="3" id="KW-1185">Reference proteome</keyword>
<accession>A0AAV7LZW4</accession>
<dbReference type="AlphaFoldDB" id="A0AAV7LZW4"/>
<evidence type="ECO:0000313" key="2">
    <source>
        <dbReference type="EMBL" id="KAJ1096503.1"/>
    </source>
</evidence>
<comment type="caution">
    <text evidence="2">The sequence shown here is derived from an EMBL/GenBank/DDBJ whole genome shotgun (WGS) entry which is preliminary data.</text>
</comment>
<evidence type="ECO:0000313" key="3">
    <source>
        <dbReference type="Proteomes" id="UP001066276"/>
    </source>
</evidence>
<feature type="region of interest" description="Disordered" evidence="1">
    <location>
        <begin position="1"/>
        <end position="98"/>
    </location>
</feature>
<reference evidence="2" key="1">
    <citation type="journal article" date="2022" name="bioRxiv">
        <title>Sequencing and chromosome-scale assembly of the giantPleurodeles waltlgenome.</title>
        <authorList>
            <person name="Brown T."/>
            <person name="Elewa A."/>
            <person name="Iarovenko S."/>
            <person name="Subramanian E."/>
            <person name="Araus A.J."/>
            <person name="Petzold A."/>
            <person name="Susuki M."/>
            <person name="Suzuki K.-i.T."/>
            <person name="Hayashi T."/>
            <person name="Toyoda A."/>
            <person name="Oliveira C."/>
            <person name="Osipova E."/>
            <person name="Leigh N.D."/>
            <person name="Simon A."/>
            <person name="Yun M.H."/>
        </authorList>
    </citation>
    <scope>NUCLEOTIDE SEQUENCE</scope>
    <source>
        <strain evidence="2">20211129_DDA</strain>
        <tissue evidence="2">Liver</tissue>
    </source>
</reference>
<dbReference type="EMBL" id="JANPWB010000014">
    <property type="protein sequence ID" value="KAJ1096503.1"/>
    <property type="molecule type" value="Genomic_DNA"/>
</dbReference>
<protein>
    <submittedName>
        <fullName evidence="2">Uncharacterized protein</fullName>
    </submittedName>
</protein>
<name>A0AAV7LZW4_PLEWA</name>
<sequence>MSARRHNRRPGPSGSPILAERGPTQRRPGGSYQISLRAPPGYVAVHPYCGGPSLEGTNKGTTEGQASTRRAPPRRLGDGWEIGPSRHKGERRSGGPTC</sequence>
<feature type="compositionally biased region" description="Polar residues" evidence="1">
    <location>
        <begin position="55"/>
        <end position="68"/>
    </location>
</feature>
<evidence type="ECO:0000256" key="1">
    <source>
        <dbReference type="SAM" id="MobiDB-lite"/>
    </source>
</evidence>
<gene>
    <name evidence="2" type="ORF">NDU88_001643</name>
</gene>
<proteinExistence type="predicted"/>
<dbReference type="Proteomes" id="UP001066276">
    <property type="component" value="Chromosome 10"/>
</dbReference>
<organism evidence="2 3">
    <name type="scientific">Pleurodeles waltl</name>
    <name type="common">Iberian ribbed newt</name>
    <dbReference type="NCBI Taxonomy" id="8319"/>
    <lineage>
        <taxon>Eukaryota</taxon>
        <taxon>Metazoa</taxon>
        <taxon>Chordata</taxon>
        <taxon>Craniata</taxon>
        <taxon>Vertebrata</taxon>
        <taxon>Euteleostomi</taxon>
        <taxon>Amphibia</taxon>
        <taxon>Batrachia</taxon>
        <taxon>Caudata</taxon>
        <taxon>Salamandroidea</taxon>
        <taxon>Salamandridae</taxon>
        <taxon>Pleurodelinae</taxon>
        <taxon>Pleurodeles</taxon>
    </lineage>
</organism>